<sequence length="251" mass="27767">MNFMIRQQQILELVKQRGYISIEEIAQIFTVTPQTVRRDINQLADAGLLRRYHGGAAIDSSVTNTEYSTRMSHNAEAKQRIAVAVAKAIPDYASLFINIGTTTEAIAVALLQHRGLKIITNNLNVAKILSVKEDFEVLIASGKVRPDGGVIGQATSEFFKQFKVDYAVIGISGIDADGTLLDFDFQEVSVSQEIIAGARQIFLAVDDSKFGRHAMMRMGHLREIDRLFTNQQPAEAYIQQINAAEVNLIVV</sequence>
<dbReference type="CDD" id="cd00090">
    <property type="entry name" value="HTH_ARSR"/>
    <property type="match status" value="1"/>
</dbReference>
<dbReference type="InterPro" id="IPR011991">
    <property type="entry name" value="ArsR-like_HTH"/>
</dbReference>
<dbReference type="eggNOG" id="COG1349">
    <property type="taxonomic scope" value="Bacteria"/>
</dbReference>
<dbReference type="Proteomes" id="UP000644140">
    <property type="component" value="Chromosome"/>
</dbReference>
<dbReference type="SUPFAM" id="SSF100950">
    <property type="entry name" value="NagB/RpiA/CoA transferase-like"/>
    <property type="match status" value="1"/>
</dbReference>
<dbReference type="PROSITE" id="PS00894">
    <property type="entry name" value="HTH_DEOR_1"/>
    <property type="match status" value="1"/>
</dbReference>
<dbReference type="PRINTS" id="PR00037">
    <property type="entry name" value="HTHLACR"/>
</dbReference>
<dbReference type="PANTHER" id="PTHR30363">
    <property type="entry name" value="HTH-TYPE TRANSCRIPTIONAL REGULATOR SRLR-RELATED"/>
    <property type="match status" value="1"/>
</dbReference>
<dbReference type="FunFam" id="1.10.10.10:FF:000081">
    <property type="entry name" value="DeoR/GlpR family transcriptional regulator"/>
    <property type="match status" value="1"/>
</dbReference>
<dbReference type="GeneID" id="69461459"/>
<organism evidence="5 6">
    <name type="scientific">Acinetobacter bereziniae</name>
    <name type="common">Acinetobacter genomosp. 10</name>
    <dbReference type="NCBI Taxonomy" id="106648"/>
    <lineage>
        <taxon>Bacteria</taxon>
        <taxon>Pseudomonadati</taxon>
        <taxon>Pseudomonadota</taxon>
        <taxon>Gammaproteobacteria</taxon>
        <taxon>Moraxellales</taxon>
        <taxon>Moraxellaceae</taxon>
        <taxon>Acinetobacter</taxon>
    </lineage>
</organism>
<dbReference type="SMART" id="SM00420">
    <property type="entry name" value="HTH_DEOR"/>
    <property type="match status" value="1"/>
</dbReference>
<keyword evidence="4" id="KW-0804">Transcription</keyword>
<dbReference type="Gene3D" id="1.10.10.10">
    <property type="entry name" value="Winged helix-like DNA-binding domain superfamily/Winged helix DNA-binding domain"/>
    <property type="match status" value="1"/>
</dbReference>
<evidence type="ECO:0000313" key="6">
    <source>
        <dbReference type="Proteomes" id="UP000644140"/>
    </source>
</evidence>
<dbReference type="Pfam" id="PF00455">
    <property type="entry name" value="DeoRC"/>
    <property type="match status" value="1"/>
</dbReference>
<dbReference type="InterPro" id="IPR036388">
    <property type="entry name" value="WH-like_DNA-bd_sf"/>
</dbReference>
<keyword evidence="1" id="KW-0678">Repressor</keyword>
<evidence type="ECO:0000256" key="2">
    <source>
        <dbReference type="ARBA" id="ARBA00023015"/>
    </source>
</evidence>
<dbReference type="SMART" id="SM01134">
    <property type="entry name" value="DeoRC"/>
    <property type="match status" value="1"/>
</dbReference>
<evidence type="ECO:0000256" key="4">
    <source>
        <dbReference type="ARBA" id="ARBA00023163"/>
    </source>
</evidence>
<keyword evidence="3" id="KW-0238">DNA-binding</keyword>
<dbReference type="Gene3D" id="3.30.750.70">
    <property type="entry name" value="4-hydroxybutyrate coenzyme like domains"/>
    <property type="match status" value="1"/>
</dbReference>
<accession>A0A0A8TNA3</accession>
<dbReference type="GO" id="GO:0003677">
    <property type="term" value="F:DNA binding"/>
    <property type="evidence" value="ECO:0007669"/>
    <property type="project" value="UniProtKB-KW"/>
</dbReference>
<evidence type="ECO:0000256" key="1">
    <source>
        <dbReference type="ARBA" id="ARBA00022491"/>
    </source>
</evidence>
<dbReference type="PROSITE" id="PS51000">
    <property type="entry name" value="HTH_DEOR_2"/>
    <property type="match status" value="1"/>
</dbReference>
<evidence type="ECO:0000256" key="3">
    <source>
        <dbReference type="ARBA" id="ARBA00023125"/>
    </source>
</evidence>
<dbReference type="InterPro" id="IPR014036">
    <property type="entry name" value="DeoR-like_C"/>
</dbReference>
<dbReference type="GO" id="GO:0003700">
    <property type="term" value="F:DNA-binding transcription factor activity"/>
    <property type="evidence" value="ECO:0007669"/>
    <property type="project" value="InterPro"/>
</dbReference>
<dbReference type="PANTHER" id="PTHR30363:SF4">
    <property type="entry name" value="GLYCEROL-3-PHOSPHATE REGULON REPRESSOR"/>
    <property type="match status" value="1"/>
</dbReference>
<reference evidence="5" key="1">
    <citation type="submission" date="2022-02" db="EMBL/GenBank/DDBJ databases">
        <title>Characterization of Tn125 harboring carbapenem-resistant Acinetobacter bereziniae clinical isolates.</title>
        <authorList>
            <person name="Wong N.-K."/>
            <person name="Pan Q."/>
        </authorList>
    </citation>
    <scope>NUCLEOTIDE SEQUENCE</scope>
    <source>
        <strain evidence="5">GD03393</strain>
    </source>
</reference>
<dbReference type="RefSeq" id="WP_005030709.1">
    <property type="nucleotide sequence ID" value="NZ_BBLJ01000021.1"/>
</dbReference>
<gene>
    <name evidence="5" type="ORF">I9054_015930</name>
</gene>
<protein>
    <submittedName>
        <fullName evidence="5">DeoR family transcriptional regulator</fullName>
    </submittedName>
</protein>
<evidence type="ECO:0000313" key="5">
    <source>
        <dbReference type="EMBL" id="UUN96845.1"/>
    </source>
</evidence>
<dbReference type="EMBL" id="CP092085">
    <property type="protein sequence ID" value="UUN96845.1"/>
    <property type="molecule type" value="Genomic_DNA"/>
</dbReference>
<dbReference type="Pfam" id="PF08220">
    <property type="entry name" value="HTH_DeoR"/>
    <property type="match status" value="1"/>
</dbReference>
<proteinExistence type="predicted"/>
<keyword evidence="2" id="KW-0805">Transcription regulation</keyword>
<name>A0A0A8TNA3_ACIBZ</name>
<dbReference type="InterPro" id="IPR036390">
    <property type="entry name" value="WH_DNA-bd_sf"/>
</dbReference>
<dbReference type="InterPro" id="IPR050313">
    <property type="entry name" value="Carb_Metab_HTH_regulators"/>
</dbReference>
<dbReference type="AlphaFoldDB" id="A0A0A8TNA3"/>
<dbReference type="STRING" id="106648.GCA_000753985_01792"/>
<dbReference type="SUPFAM" id="SSF46785">
    <property type="entry name" value="Winged helix' DNA-binding domain"/>
    <property type="match status" value="1"/>
</dbReference>
<dbReference type="InterPro" id="IPR001034">
    <property type="entry name" value="DeoR_HTH"/>
</dbReference>
<dbReference type="InterPro" id="IPR037171">
    <property type="entry name" value="NagB/RpiA_transferase-like"/>
</dbReference>
<dbReference type="InterPro" id="IPR018356">
    <property type="entry name" value="Tscrpt_reg_HTH_DeoR_CS"/>
</dbReference>